<protein>
    <submittedName>
        <fullName evidence="1">Uncharacterized protein</fullName>
    </submittedName>
</protein>
<organism evidence="1 2">
    <name type="scientific">Mariniphaga anaerophila</name>
    <dbReference type="NCBI Taxonomy" id="1484053"/>
    <lineage>
        <taxon>Bacteria</taxon>
        <taxon>Pseudomonadati</taxon>
        <taxon>Bacteroidota</taxon>
        <taxon>Bacteroidia</taxon>
        <taxon>Marinilabiliales</taxon>
        <taxon>Prolixibacteraceae</taxon>
        <taxon>Mariniphaga</taxon>
    </lineage>
</organism>
<reference evidence="2" key="1">
    <citation type="submission" date="2016-11" db="EMBL/GenBank/DDBJ databases">
        <authorList>
            <person name="Varghese N."/>
            <person name="Submissions S."/>
        </authorList>
    </citation>
    <scope>NUCLEOTIDE SEQUENCE [LARGE SCALE GENOMIC DNA]</scope>
    <source>
        <strain evidence="2">DSM 26910</strain>
    </source>
</reference>
<evidence type="ECO:0000313" key="1">
    <source>
        <dbReference type="EMBL" id="SHF52073.1"/>
    </source>
</evidence>
<sequence length="55" mass="6601">MTLISKRIVAHFRISQFDKFDAETACFVYARLNDSFLFCFTLYFSSNIQTWQHLK</sequence>
<gene>
    <name evidence="1" type="ORF">SAMN05444274_10641</name>
</gene>
<keyword evidence="2" id="KW-1185">Reference proteome</keyword>
<proteinExistence type="predicted"/>
<dbReference type="Proteomes" id="UP000184164">
    <property type="component" value="Unassembled WGS sequence"/>
</dbReference>
<dbReference type="AlphaFoldDB" id="A0A1M5CBD2"/>
<evidence type="ECO:0000313" key="2">
    <source>
        <dbReference type="Proteomes" id="UP000184164"/>
    </source>
</evidence>
<dbReference type="STRING" id="1484053.SAMN05444274_10641"/>
<name>A0A1M5CBD2_9BACT</name>
<dbReference type="EMBL" id="FQUM01000006">
    <property type="protein sequence ID" value="SHF52073.1"/>
    <property type="molecule type" value="Genomic_DNA"/>
</dbReference>
<accession>A0A1M5CBD2</accession>